<accession>H2ZIP0</accession>
<name>H2ZIP0_CIOSA</name>
<comment type="subcellular location">
    <subcellularLocation>
        <location evidence="1 9">Secreted</location>
        <location evidence="1 9">Extracellular space</location>
        <location evidence="1 9">Extracellular matrix</location>
    </subcellularLocation>
</comment>
<dbReference type="PANTHER" id="PTHR12027:SF37">
    <property type="entry name" value="PROTEIN WNT"/>
    <property type="match status" value="1"/>
</dbReference>
<comment type="function">
    <text evidence="9">Ligand for members of the frizzled family of seven transmembrane receptors.</text>
</comment>
<reference evidence="11" key="2">
    <citation type="submission" date="2025-08" db="UniProtKB">
        <authorList>
            <consortium name="Ensembl"/>
        </authorList>
    </citation>
    <scope>IDENTIFICATION</scope>
</reference>
<dbReference type="SMART" id="SM00097">
    <property type="entry name" value="WNT1"/>
    <property type="match status" value="1"/>
</dbReference>
<keyword evidence="7" id="KW-1015">Disulfide bond</keyword>
<proteinExistence type="inferred from homology"/>
<dbReference type="InterPro" id="IPR005817">
    <property type="entry name" value="Wnt"/>
</dbReference>
<evidence type="ECO:0000256" key="6">
    <source>
        <dbReference type="ARBA" id="ARBA00022687"/>
    </source>
</evidence>
<evidence type="ECO:0000256" key="5">
    <source>
        <dbReference type="ARBA" id="ARBA00022530"/>
    </source>
</evidence>
<dbReference type="Proteomes" id="UP000007875">
    <property type="component" value="Unassembled WGS sequence"/>
</dbReference>
<keyword evidence="6 9" id="KW-0879">Wnt signaling pathway</keyword>
<dbReference type="InterPro" id="IPR043158">
    <property type="entry name" value="Wnt_C"/>
</dbReference>
<dbReference type="PANTHER" id="PTHR12027">
    <property type="entry name" value="WNT RELATED"/>
    <property type="match status" value="1"/>
</dbReference>
<dbReference type="GO" id="GO:0060070">
    <property type="term" value="P:canonical Wnt signaling pathway"/>
    <property type="evidence" value="ECO:0007669"/>
    <property type="project" value="TreeGrafter"/>
</dbReference>
<dbReference type="PRINTS" id="PR01349">
    <property type="entry name" value="WNTPROTEIN"/>
</dbReference>
<dbReference type="GO" id="GO:0005125">
    <property type="term" value="F:cytokine activity"/>
    <property type="evidence" value="ECO:0007669"/>
    <property type="project" value="TreeGrafter"/>
</dbReference>
<evidence type="ECO:0000256" key="2">
    <source>
        <dbReference type="ARBA" id="ARBA00005683"/>
    </source>
</evidence>
<protein>
    <recommendedName>
        <fullName evidence="9">Protein Wnt</fullName>
    </recommendedName>
</protein>
<evidence type="ECO:0000256" key="10">
    <source>
        <dbReference type="SAM" id="MobiDB-lite"/>
    </source>
</evidence>
<evidence type="ECO:0000256" key="9">
    <source>
        <dbReference type="RuleBase" id="RU003500"/>
    </source>
</evidence>
<keyword evidence="5" id="KW-0272">Extracellular matrix</keyword>
<dbReference type="GO" id="GO:0005109">
    <property type="term" value="F:frizzled binding"/>
    <property type="evidence" value="ECO:0007669"/>
    <property type="project" value="TreeGrafter"/>
</dbReference>
<feature type="compositionally biased region" description="Polar residues" evidence="10">
    <location>
        <begin position="386"/>
        <end position="398"/>
    </location>
</feature>
<evidence type="ECO:0000256" key="1">
    <source>
        <dbReference type="ARBA" id="ARBA00004498"/>
    </source>
</evidence>
<evidence type="ECO:0000313" key="12">
    <source>
        <dbReference type="Proteomes" id="UP000007875"/>
    </source>
</evidence>
<dbReference type="GO" id="GO:0045165">
    <property type="term" value="P:cell fate commitment"/>
    <property type="evidence" value="ECO:0007669"/>
    <property type="project" value="TreeGrafter"/>
</dbReference>
<dbReference type="InParanoid" id="H2ZIP0"/>
<dbReference type="GeneTree" id="ENSGT00940000171600"/>
<feature type="compositionally biased region" description="Basic residues" evidence="10">
    <location>
        <begin position="399"/>
        <end position="427"/>
    </location>
</feature>
<dbReference type="FunCoup" id="H2ZIP0">
    <property type="interactions" value="22"/>
</dbReference>
<dbReference type="AlphaFoldDB" id="H2ZIP0"/>
<feature type="compositionally biased region" description="Low complexity" evidence="10">
    <location>
        <begin position="375"/>
        <end position="385"/>
    </location>
</feature>
<keyword evidence="8" id="KW-0449">Lipoprotein</keyword>
<dbReference type="OMA" id="IHTCKPH"/>
<reference evidence="11" key="3">
    <citation type="submission" date="2025-09" db="UniProtKB">
        <authorList>
            <consortium name="Ensembl"/>
        </authorList>
    </citation>
    <scope>IDENTIFICATION</scope>
</reference>
<comment type="similarity">
    <text evidence="2 9">Belongs to the Wnt family.</text>
</comment>
<sequence length="510" mass="57262">MELTFQHVAKMPRRLALLVIVILDICISSGAHSSWLFIGKLQALSSTIEPHICEQISLVPAQKNYCDNHPKIMVRVRDGAQTAISECQFQFKNDRWNCSTADKRQVFGKVLQRGSREAAFAHAITSAAVTYEVTRACSRGHLIECSCDGRKRGSSKDNTGKFEWGGCSDDVQFGMSVAEEFIDANEIAQHDGRAIMNLHNNRAGRKTVKAFKKRKCKCHGATDTCPLRTCWEELDEFRLTGNYLKRKYDGAVRVTVRQGSREMTLHTTVSSHKPPTKRDLVYLEDSPNYCIRSEATGSLGTSGRECNLTSKGIDGCALLCCGRGHDTSRVTRTRKCNCRFHFCCEIRCKLCTETLDVYTCKPELGQEEPTRQTVSSSSSNASSAAPTRNSGTTGTTAKSRNRGRKRTRNRKGRKRKRKGRKGRRRKTTTSPVRAKRGVPEYEEDDVDMDLMALNKNTDIFETDTDIFDYSDLGLHSNTVIEKSAQSKPVEWLVYCFDALKRLLYASINLG</sequence>
<dbReference type="FunFam" id="3.30.2460.20:FF:000001">
    <property type="entry name" value="Wnt homolog"/>
    <property type="match status" value="1"/>
</dbReference>
<evidence type="ECO:0000256" key="7">
    <source>
        <dbReference type="ARBA" id="ARBA00023157"/>
    </source>
</evidence>
<evidence type="ECO:0000256" key="4">
    <source>
        <dbReference type="ARBA" id="ARBA00022525"/>
    </source>
</evidence>
<dbReference type="Gene3D" id="3.30.2460.20">
    <property type="match status" value="1"/>
</dbReference>
<evidence type="ECO:0000256" key="8">
    <source>
        <dbReference type="ARBA" id="ARBA00023288"/>
    </source>
</evidence>
<dbReference type="eggNOG" id="KOG3913">
    <property type="taxonomic scope" value="Eukaryota"/>
</dbReference>
<dbReference type="GO" id="GO:0005615">
    <property type="term" value="C:extracellular space"/>
    <property type="evidence" value="ECO:0007669"/>
    <property type="project" value="TreeGrafter"/>
</dbReference>
<dbReference type="GO" id="GO:0030182">
    <property type="term" value="P:neuron differentiation"/>
    <property type="evidence" value="ECO:0007669"/>
    <property type="project" value="TreeGrafter"/>
</dbReference>
<reference evidence="12" key="1">
    <citation type="submission" date="2003-08" db="EMBL/GenBank/DDBJ databases">
        <authorList>
            <person name="Birren B."/>
            <person name="Nusbaum C."/>
            <person name="Abebe A."/>
            <person name="Abouelleil A."/>
            <person name="Adekoya E."/>
            <person name="Ait-zahra M."/>
            <person name="Allen N."/>
            <person name="Allen T."/>
            <person name="An P."/>
            <person name="Anderson M."/>
            <person name="Anderson S."/>
            <person name="Arachchi H."/>
            <person name="Armbruster J."/>
            <person name="Bachantsang P."/>
            <person name="Baldwin J."/>
            <person name="Barry A."/>
            <person name="Bayul T."/>
            <person name="Blitshsteyn B."/>
            <person name="Bloom T."/>
            <person name="Blye J."/>
            <person name="Boguslavskiy L."/>
            <person name="Borowsky M."/>
            <person name="Boukhgalter B."/>
            <person name="Brunache A."/>
            <person name="Butler J."/>
            <person name="Calixte N."/>
            <person name="Calvo S."/>
            <person name="Camarata J."/>
            <person name="Campo K."/>
            <person name="Chang J."/>
            <person name="Cheshatsang Y."/>
            <person name="Citroen M."/>
            <person name="Collymore A."/>
            <person name="Considine T."/>
            <person name="Cook A."/>
            <person name="Cooke P."/>
            <person name="Corum B."/>
            <person name="Cuomo C."/>
            <person name="David R."/>
            <person name="Dawoe T."/>
            <person name="Degray S."/>
            <person name="Dodge S."/>
            <person name="Dooley K."/>
            <person name="Dorje P."/>
            <person name="Dorjee K."/>
            <person name="Dorris L."/>
            <person name="Duffey N."/>
            <person name="Dupes A."/>
            <person name="Elkins T."/>
            <person name="Engels R."/>
            <person name="Erickson J."/>
            <person name="Farina A."/>
            <person name="Faro S."/>
            <person name="Ferreira P."/>
            <person name="Fischer H."/>
            <person name="Fitzgerald M."/>
            <person name="Foley K."/>
            <person name="Gage D."/>
            <person name="Galagan J."/>
            <person name="Gearin G."/>
            <person name="Gnerre S."/>
            <person name="Gnirke A."/>
            <person name="Goyette A."/>
            <person name="Graham J."/>
            <person name="Grandbois E."/>
            <person name="Gyaltsen K."/>
            <person name="Hafez N."/>
            <person name="Hagopian D."/>
            <person name="Hagos B."/>
            <person name="Hall J."/>
            <person name="Hatcher B."/>
            <person name="Heller A."/>
            <person name="Higgins H."/>
            <person name="Honan T."/>
            <person name="Horn A."/>
            <person name="Houde N."/>
            <person name="Hughes L."/>
            <person name="Hulme W."/>
            <person name="Husby E."/>
            <person name="Iliev I."/>
            <person name="Jaffe D."/>
            <person name="Jones C."/>
            <person name="Kamal M."/>
            <person name="Kamat A."/>
            <person name="Kamvysselis M."/>
            <person name="Karlsson E."/>
            <person name="Kells C."/>
            <person name="Kieu A."/>
            <person name="Kisner P."/>
            <person name="Kodira C."/>
            <person name="Kulbokas E."/>
            <person name="Labutti K."/>
            <person name="Lama D."/>
            <person name="Landers T."/>
            <person name="Leger J."/>
            <person name="Levine S."/>
            <person name="Lewis D."/>
            <person name="Lewis T."/>
            <person name="Lindblad-toh K."/>
            <person name="Liu X."/>
            <person name="Lokyitsang T."/>
            <person name="Lokyitsang Y."/>
            <person name="Lucien O."/>
            <person name="Lui A."/>
            <person name="Ma L.J."/>
            <person name="Mabbitt R."/>
            <person name="Macdonald J."/>
            <person name="Maclean C."/>
            <person name="Major J."/>
            <person name="Manning J."/>
            <person name="Marabella R."/>
            <person name="Maru K."/>
            <person name="Matthews C."/>
            <person name="Mauceli E."/>
            <person name="Mccarthy M."/>
            <person name="Mcdonough S."/>
            <person name="Mcghee T."/>
            <person name="Meldrim J."/>
            <person name="Meneus L."/>
            <person name="Mesirov J."/>
            <person name="Mihalev A."/>
            <person name="Mihova T."/>
            <person name="Mikkelsen T."/>
            <person name="Mlenga V."/>
            <person name="Moru K."/>
            <person name="Mozes J."/>
            <person name="Mulrain L."/>
            <person name="Munson G."/>
            <person name="Naylor J."/>
            <person name="Newes C."/>
            <person name="Nguyen C."/>
            <person name="Nguyen N."/>
            <person name="Nguyen T."/>
            <person name="Nicol R."/>
            <person name="Nielsen C."/>
            <person name="Nizzari M."/>
            <person name="Norbu C."/>
            <person name="Norbu N."/>
            <person name="O'donnell P."/>
            <person name="Okoawo O."/>
            <person name="O'leary S."/>
            <person name="Omotosho B."/>
            <person name="O'neill K."/>
            <person name="Osman S."/>
            <person name="Parker S."/>
            <person name="Perrin D."/>
            <person name="Phunkhang P."/>
            <person name="Piqani B."/>
            <person name="Purcell S."/>
            <person name="Rachupka T."/>
            <person name="Ramasamy U."/>
            <person name="Rameau R."/>
            <person name="Ray V."/>
            <person name="Raymond C."/>
            <person name="Retta R."/>
            <person name="Richardson S."/>
            <person name="Rise C."/>
            <person name="Rodriguez J."/>
            <person name="Rogers J."/>
            <person name="Rogov P."/>
            <person name="Rutman M."/>
            <person name="Schupbach R."/>
            <person name="Seaman C."/>
            <person name="Settipalli S."/>
            <person name="Sharpe T."/>
            <person name="Sheridan J."/>
            <person name="Sherpa N."/>
            <person name="Shi J."/>
            <person name="Smirnov S."/>
            <person name="Smith C."/>
            <person name="Sougnez C."/>
            <person name="Spencer B."/>
            <person name="Stalker J."/>
            <person name="Stange-thomann N."/>
            <person name="Stavropoulos S."/>
            <person name="Stetson K."/>
            <person name="Stone C."/>
            <person name="Stone S."/>
            <person name="Stubbs M."/>
            <person name="Talamas J."/>
            <person name="Tchuinga P."/>
            <person name="Tenzing P."/>
            <person name="Tesfaye S."/>
            <person name="Theodore J."/>
            <person name="Thoulutsang Y."/>
            <person name="Topham K."/>
            <person name="Towey S."/>
            <person name="Tsamla T."/>
            <person name="Tsomo N."/>
            <person name="Vallee D."/>
            <person name="Vassiliev H."/>
            <person name="Venkataraman V."/>
            <person name="Vinson J."/>
            <person name="Vo A."/>
            <person name="Wade C."/>
            <person name="Wang S."/>
            <person name="Wangchuk T."/>
            <person name="Wangdi T."/>
            <person name="Whittaker C."/>
            <person name="Wilkinson J."/>
            <person name="Wu Y."/>
            <person name="Wyman D."/>
            <person name="Yadav S."/>
            <person name="Yang S."/>
            <person name="Yang X."/>
            <person name="Yeager S."/>
            <person name="Yee E."/>
            <person name="Young G."/>
            <person name="Zainoun J."/>
            <person name="Zembeck L."/>
            <person name="Zimmer A."/>
            <person name="Zody M."/>
            <person name="Lander E."/>
        </authorList>
    </citation>
    <scope>NUCLEOTIDE SEQUENCE [LARGE SCALE GENOMIC DNA]</scope>
</reference>
<evidence type="ECO:0000256" key="3">
    <source>
        <dbReference type="ARBA" id="ARBA00022473"/>
    </source>
</evidence>
<keyword evidence="12" id="KW-1185">Reference proteome</keyword>
<organism evidence="11 12">
    <name type="scientific">Ciona savignyi</name>
    <name type="common">Pacific transparent sea squirt</name>
    <dbReference type="NCBI Taxonomy" id="51511"/>
    <lineage>
        <taxon>Eukaryota</taxon>
        <taxon>Metazoa</taxon>
        <taxon>Chordata</taxon>
        <taxon>Tunicata</taxon>
        <taxon>Ascidiacea</taxon>
        <taxon>Phlebobranchia</taxon>
        <taxon>Cionidae</taxon>
        <taxon>Ciona</taxon>
    </lineage>
</organism>
<dbReference type="Ensembl" id="ENSCSAVT00000017647.1">
    <property type="protein sequence ID" value="ENSCSAVP00000017456.1"/>
    <property type="gene ID" value="ENSCSAVG00000010282.1"/>
</dbReference>
<evidence type="ECO:0000313" key="11">
    <source>
        <dbReference type="Ensembl" id="ENSCSAVP00000017456.1"/>
    </source>
</evidence>
<dbReference type="Pfam" id="PF00110">
    <property type="entry name" value="wnt"/>
    <property type="match status" value="1"/>
</dbReference>
<dbReference type="STRING" id="51511.ENSCSAVP00000017456"/>
<keyword evidence="3 9" id="KW-0217">Developmental protein</keyword>
<feature type="region of interest" description="Disordered" evidence="10">
    <location>
        <begin position="366"/>
        <end position="438"/>
    </location>
</feature>
<keyword evidence="4" id="KW-0964">Secreted</keyword>